<feature type="region of interest" description="Disordered" evidence="3">
    <location>
        <begin position="486"/>
        <end position="508"/>
    </location>
</feature>
<evidence type="ECO:0000313" key="5">
    <source>
        <dbReference type="Proteomes" id="UP000294933"/>
    </source>
</evidence>
<keyword evidence="5" id="KW-1185">Reference proteome</keyword>
<proteinExistence type="predicted"/>
<dbReference type="STRING" id="50990.A0A4Y7QA42"/>
<name>A0A4Y7QA42_9AGAM</name>
<dbReference type="SUPFAM" id="SSF52075">
    <property type="entry name" value="Outer arm dynein light chain 1"/>
    <property type="match status" value="1"/>
</dbReference>
<keyword evidence="2" id="KW-0677">Repeat</keyword>
<feature type="compositionally biased region" description="Polar residues" evidence="3">
    <location>
        <begin position="402"/>
        <end position="415"/>
    </location>
</feature>
<evidence type="ECO:0000256" key="3">
    <source>
        <dbReference type="SAM" id="MobiDB-lite"/>
    </source>
</evidence>
<dbReference type="Gene3D" id="3.80.10.10">
    <property type="entry name" value="Ribonuclease Inhibitor"/>
    <property type="match status" value="1"/>
</dbReference>
<dbReference type="GO" id="GO:0005737">
    <property type="term" value="C:cytoplasm"/>
    <property type="evidence" value="ECO:0007669"/>
    <property type="project" value="TreeGrafter"/>
</dbReference>
<evidence type="ECO:0008006" key="6">
    <source>
        <dbReference type="Google" id="ProtNLM"/>
    </source>
</evidence>
<evidence type="ECO:0000256" key="2">
    <source>
        <dbReference type="ARBA" id="ARBA00022737"/>
    </source>
</evidence>
<evidence type="ECO:0000313" key="4">
    <source>
        <dbReference type="EMBL" id="TDL23739.1"/>
    </source>
</evidence>
<dbReference type="PROSITE" id="PS51450">
    <property type="entry name" value="LRR"/>
    <property type="match status" value="1"/>
</dbReference>
<dbReference type="AlphaFoldDB" id="A0A4Y7QA42"/>
<feature type="region of interest" description="Disordered" evidence="3">
    <location>
        <begin position="1"/>
        <end position="85"/>
    </location>
</feature>
<dbReference type="OrthoDB" id="660555at2759"/>
<dbReference type="PANTHER" id="PTHR48051:SF1">
    <property type="entry name" value="RAS SUPPRESSOR PROTEIN 1"/>
    <property type="match status" value="1"/>
</dbReference>
<dbReference type="SMART" id="SM00369">
    <property type="entry name" value="LRR_TYP"/>
    <property type="match status" value="2"/>
</dbReference>
<gene>
    <name evidence="4" type="ORF">BD410DRAFT_897349</name>
</gene>
<dbReference type="EMBL" id="ML170169">
    <property type="protein sequence ID" value="TDL23739.1"/>
    <property type="molecule type" value="Genomic_DNA"/>
</dbReference>
<feature type="region of interest" description="Disordered" evidence="3">
    <location>
        <begin position="390"/>
        <end position="415"/>
    </location>
</feature>
<dbReference type="Pfam" id="PF13855">
    <property type="entry name" value="LRR_8"/>
    <property type="match status" value="1"/>
</dbReference>
<accession>A0A4Y7QA42</accession>
<feature type="compositionally biased region" description="Low complexity" evidence="3">
    <location>
        <begin position="1"/>
        <end position="11"/>
    </location>
</feature>
<dbReference type="VEuPathDB" id="FungiDB:BD410DRAFT_897349"/>
<dbReference type="PANTHER" id="PTHR48051">
    <property type="match status" value="1"/>
</dbReference>
<dbReference type="InterPro" id="IPR003591">
    <property type="entry name" value="Leu-rich_rpt_typical-subtyp"/>
</dbReference>
<dbReference type="InterPro" id="IPR032675">
    <property type="entry name" value="LRR_dom_sf"/>
</dbReference>
<dbReference type="InterPro" id="IPR050216">
    <property type="entry name" value="LRR_domain-containing"/>
</dbReference>
<reference evidence="4 5" key="1">
    <citation type="submission" date="2018-06" db="EMBL/GenBank/DDBJ databases">
        <title>A transcriptomic atlas of mushroom development highlights an independent origin of complex multicellularity.</title>
        <authorList>
            <consortium name="DOE Joint Genome Institute"/>
            <person name="Krizsan K."/>
            <person name="Almasi E."/>
            <person name="Merenyi Z."/>
            <person name="Sahu N."/>
            <person name="Viragh M."/>
            <person name="Koszo T."/>
            <person name="Mondo S."/>
            <person name="Kiss B."/>
            <person name="Balint B."/>
            <person name="Kues U."/>
            <person name="Barry K."/>
            <person name="Hegedus J.C."/>
            <person name="Henrissat B."/>
            <person name="Johnson J."/>
            <person name="Lipzen A."/>
            <person name="Ohm R."/>
            <person name="Nagy I."/>
            <person name="Pangilinan J."/>
            <person name="Yan J."/>
            <person name="Xiong Y."/>
            <person name="Grigoriev I.V."/>
            <person name="Hibbett D.S."/>
            <person name="Nagy L.G."/>
        </authorList>
    </citation>
    <scope>NUCLEOTIDE SEQUENCE [LARGE SCALE GENOMIC DNA]</scope>
    <source>
        <strain evidence="4 5">SZMC22713</strain>
    </source>
</reference>
<sequence>MSLGAPFSTPSSSPPSSPAHTPVDSSPPSSPYNDATERISSPVPSLETSPSHPFSGSTRQSRRPPQYEKKLVTPPTTPPRPSKYSFIVRPQGGVRPFARAYEDDDYIHGDNTHSAAVYSGPIFEDAEKDLWTETISQAIDNAASHIDLSVRGLTYIPSTITDLENLVILPSAPESNDGRTFSRSATATSLGPRSITQPRTLSTVRTATSLMFGSGGSTSRTGDIQLYLGNNSIRFLPHELFHLGSLTVLSLRSNLLDEVPPQISQLKNLRELNVSNNRLKYLPGELQDMSLLSLAVDPNPFLQCPADIGENEPPVSASKVIAEIPPLLELAMRVLLRPASNYTHVESGDPNVLEEYYDPTDLEIPSCLRNTLMTCIPHFLASPAKLDITPRASGRQRRDITSADSPGLSTCPSTSHTLLTEGERWLKPVFVKHAEERFTWEATVAGIKIAGQGGQGRVPIKWRGCTRGCLDYLDPNTSVEHEQNWDVGSGMDVDAPPQFSSEGFDFDD</sequence>
<dbReference type="InterPro" id="IPR001611">
    <property type="entry name" value="Leu-rich_rpt"/>
</dbReference>
<dbReference type="Proteomes" id="UP000294933">
    <property type="component" value="Unassembled WGS sequence"/>
</dbReference>
<keyword evidence="1" id="KW-0433">Leucine-rich repeat</keyword>
<organism evidence="4 5">
    <name type="scientific">Rickenella mellea</name>
    <dbReference type="NCBI Taxonomy" id="50990"/>
    <lineage>
        <taxon>Eukaryota</taxon>
        <taxon>Fungi</taxon>
        <taxon>Dikarya</taxon>
        <taxon>Basidiomycota</taxon>
        <taxon>Agaricomycotina</taxon>
        <taxon>Agaricomycetes</taxon>
        <taxon>Hymenochaetales</taxon>
        <taxon>Rickenellaceae</taxon>
        <taxon>Rickenella</taxon>
    </lineage>
</organism>
<protein>
    <recommendedName>
        <fullName evidence="6">L domain-like protein</fullName>
    </recommendedName>
</protein>
<feature type="compositionally biased region" description="Polar residues" evidence="3">
    <location>
        <begin position="23"/>
        <end position="59"/>
    </location>
</feature>
<evidence type="ECO:0000256" key="1">
    <source>
        <dbReference type="ARBA" id="ARBA00022614"/>
    </source>
</evidence>